<gene>
    <name evidence="1" type="ORF">F5972_25020</name>
</gene>
<keyword evidence="2" id="KW-1185">Reference proteome</keyword>
<sequence>METNEREQQFIHLVRLAWDLRHLGIATSVMMARGEPPLLDIAWGVRRPVRIRVIRRAHGWAFIWNPWWSRFWRRDECVWALDASSAERILPAVIA</sequence>
<dbReference type="EMBL" id="VYTZ01000009">
    <property type="protein sequence ID" value="KAA9375985.1"/>
    <property type="molecule type" value="Genomic_DNA"/>
</dbReference>
<comment type="caution">
    <text evidence="1">The sequence shown here is derived from an EMBL/GenBank/DDBJ whole genome shotgun (WGS) entry which is preliminary data.</text>
</comment>
<proteinExistence type="predicted"/>
<accession>A0A5J5JZH0</accession>
<name>A0A5J5JZH0_9ACTN</name>
<protein>
    <recommendedName>
        <fullName evidence="3">DUF3024 domain-containing protein</fullName>
    </recommendedName>
</protein>
<dbReference type="Proteomes" id="UP000327011">
    <property type="component" value="Unassembled WGS sequence"/>
</dbReference>
<reference evidence="1 2" key="1">
    <citation type="submission" date="2019-09" db="EMBL/GenBank/DDBJ databases">
        <title>Screening of Novel Bioactive Compounds from Soil-Associated.</title>
        <authorList>
            <person name="Gong X."/>
        </authorList>
    </citation>
    <scope>NUCLEOTIDE SEQUENCE [LARGE SCALE GENOMIC DNA]</scope>
    <source>
        <strain evidence="1 2">Gxj-6</strain>
    </source>
</reference>
<dbReference type="RefSeq" id="WP_138461663.1">
    <property type="nucleotide sequence ID" value="NZ_VYTZ01000009.1"/>
</dbReference>
<organism evidence="1 2">
    <name type="scientific">Microbispora cellulosiformans</name>
    <dbReference type="NCBI Taxonomy" id="2614688"/>
    <lineage>
        <taxon>Bacteria</taxon>
        <taxon>Bacillati</taxon>
        <taxon>Actinomycetota</taxon>
        <taxon>Actinomycetes</taxon>
        <taxon>Streptosporangiales</taxon>
        <taxon>Streptosporangiaceae</taxon>
        <taxon>Microbispora</taxon>
    </lineage>
</organism>
<evidence type="ECO:0000313" key="1">
    <source>
        <dbReference type="EMBL" id="KAA9375985.1"/>
    </source>
</evidence>
<evidence type="ECO:0008006" key="3">
    <source>
        <dbReference type="Google" id="ProtNLM"/>
    </source>
</evidence>
<dbReference type="AlphaFoldDB" id="A0A5J5JZH0"/>
<evidence type="ECO:0000313" key="2">
    <source>
        <dbReference type="Proteomes" id="UP000327011"/>
    </source>
</evidence>